<dbReference type="InterPro" id="IPR036465">
    <property type="entry name" value="vWFA_dom_sf"/>
</dbReference>
<dbReference type="PROSITE" id="PS01124">
    <property type="entry name" value="HTH_ARAC_FAMILY_2"/>
    <property type="match status" value="1"/>
</dbReference>
<sequence length="342" mass="37911">MGKIPEIGRFDDLFSFTGQLKNKAFTLYGDYLRAGNGLAAKWCPREKSSKKALAKEFREFFGLTPKEYRKLLTTATTVVETPMCSKDFDSINFSHVPSVAHARYKKAFNRNTTNLPWNATELAAIEAQWAALPNYVGDAKVLPLVDVSGSMESATAGEKSSVTCLHVAVSLGLYLADKNEGKFKDCFLTFDTNPQLLQVKGNINQKIDQMVRSKWGGSTNLEKAFGQVLQTAINGNVPQSEMPEFVVVLSDMQFNSSTGGFSDTAMQMIKRQYENAGYTLPKLVWWNLDSHDSSPVKFDQRGSALVSGFSPAIMKAVLSANFENFTPYSIMMEAIMADRYAI</sequence>
<dbReference type="GO" id="GO:0043565">
    <property type="term" value="F:sequence-specific DNA binding"/>
    <property type="evidence" value="ECO:0007669"/>
    <property type="project" value="InterPro"/>
</dbReference>
<evidence type="ECO:0000313" key="2">
    <source>
        <dbReference type="EMBL" id="KAI9549458.1"/>
    </source>
</evidence>
<proteinExistence type="predicted"/>
<keyword evidence="3" id="KW-1185">Reference proteome</keyword>
<dbReference type="InterPro" id="IPR056690">
    <property type="entry name" value="DUF7788"/>
</dbReference>
<organism evidence="2 3">
    <name type="scientific">Daphnia sinensis</name>
    <dbReference type="NCBI Taxonomy" id="1820382"/>
    <lineage>
        <taxon>Eukaryota</taxon>
        <taxon>Metazoa</taxon>
        <taxon>Ecdysozoa</taxon>
        <taxon>Arthropoda</taxon>
        <taxon>Crustacea</taxon>
        <taxon>Branchiopoda</taxon>
        <taxon>Diplostraca</taxon>
        <taxon>Cladocera</taxon>
        <taxon>Anomopoda</taxon>
        <taxon>Daphniidae</taxon>
        <taxon>Daphnia</taxon>
        <taxon>Daphnia similis group</taxon>
    </lineage>
</organism>
<dbReference type="GO" id="GO:0032991">
    <property type="term" value="C:protein-containing complex"/>
    <property type="evidence" value="ECO:0007669"/>
    <property type="project" value="UniProtKB-ARBA"/>
</dbReference>
<name>A0AAD5KTG5_9CRUS</name>
<dbReference type="AlphaFoldDB" id="A0AAD5KTG5"/>
<gene>
    <name evidence="2" type="ORF">GHT06_001858</name>
</gene>
<dbReference type="Proteomes" id="UP000820818">
    <property type="component" value="Unassembled WGS sequence"/>
</dbReference>
<feature type="domain" description="HTH araC/xylS-type" evidence="1">
    <location>
        <begin position="48"/>
        <end position="71"/>
    </location>
</feature>
<dbReference type="Gene3D" id="3.40.50.410">
    <property type="entry name" value="von Willebrand factor, type A domain"/>
    <property type="match status" value="1"/>
</dbReference>
<dbReference type="InterPro" id="IPR018060">
    <property type="entry name" value="HTH_AraC"/>
</dbReference>
<dbReference type="GO" id="GO:0003700">
    <property type="term" value="F:DNA-binding transcription factor activity"/>
    <property type="evidence" value="ECO:0007669"/>
    <property type="project" value="InterPro"/>
</dbReference>
<dbReference type="PANTHER" id="PTHR31373">
    <property type="entry name" value="OS06G0652100 PROTEIN"/>
    <property type="match status" value="1"/>
</dbReference>
<evidence type="ECO:0000259" key="1">
    <source>
        <dbReference type="PROSITE" id="PS01124"/>
    </source>
</evidence>
<evidence type="ECO:0000313" key="3">
    <source>
        <dbReference type="Proteomes" id="UP000820818"/>
    </source>
</evidence>
<dbReference type="SUPFAM" id="SSF53300">
    <property type="entry name" value="vWA-like"/>
    <property type="match status" value="1"/>
</dbReference>
<dbReference type="EMBL" id="WJBH02000296">
    <property type="protein sequence ID" value="KAI9549458.1"/>
    <property type="molecule type" value="Genomic_DNA"/>
</dbReference>
<dbReference type="InterPro" id="IPR011205">
    <property type="entry name" value="UCP015417_vWA"/>
</dbReference>
<comment type="caution">
    <text evidence="2">The sequence shown here is derived from an EMBL/GenBank/DDBJ whole genome shotgun (WGS) entry which is preliminary data.</text>
</comment>
<dbReference type="Pfam" id="PF25043">
    <property type="entry name" value="DUF7788"/>
    <property type="match status" value="1"/>
</dbReference>
<reference evidence="2" key="1">
    <citation type="submission" date="2022-05" db="EMBL/GenBank/DDBJ databases">
        <title>A multi-omics perspective on studying reproductive biology in Daphnia sinensis.</title>
        <authorList>
            <person name="Jia J."/>
        </authorList>
    </citation>
    <scope>NUCLEOTIDE SEQUENCE</scope>
    <source>
        <strain evidence="2">WSL</strain>
    </source>
</reference>
<protein>
    <recommendedName>
        <fullName evidence="1">HTH araC/xylS-type domain-containing protein</fullName>
    </recommendedName>
</protein>
<dbReference type="PANTHER" id="PTHR31373:SF27">
    <property type="entry name" value="TROVE DOMAIN-CONTAINING PROTEIN"/>
    <property type="match status" value="1"/>
</dbReference>
<accession>A0AAD5KTG5</accession>